<comment type="caution">
    <text evidence="2">The sequence shown here is derived from an EMBL/GenBank/DDBJ whole genome shotgun (WGS) entry which is preliminary data.</text>
</comment>
<keyword evidence="3" id="KW-1185">Reference proteome</keyword>
<evidence type="ECO:0000313" key="2">
    <source>
        <dbReference type="EMBL" id="CAI9607508.1"/>
    </source>
</evidence>
<dbReference type="Proteomes" id="UP001162483">
    <property type="component" value="Unassembled WGS sequence"/>
</dbReference>
<proteinExistence type="predicted"/>
<feature type="non-terminal residue" evidence="2">
    <location>
        <position position="54"/>
    </location>
</feature>
<name>A0ABN9GFZ4_9NEOB</name>
<dbReference type="EMBL" id="CATNWA010018468">
    <property type="protein sequence ID" value="CAI9607508.1"/>
    <property type="molecule type" value="Genomic_DNA"/>
</dbReference>
<accession>A0ABN9GFZ4</accession>
<evidence type="ECO:0000313" key="3">
    <source>
        <dbReference type="Proteomes" id="UP001162483"/>
    </source>
</evidence>
<reference evidence="2" key="1">
    <citation type="submission" date="2023-05" db="EMBL/GenBank/DDBJ databases">
        <authorList>
            <person name="Stuckert A."/>
        </authorList>
    </citation>
    <scope>NUCLEOTIDE SEQUENCE</scope>
</reference>
<evidence type="ECO:0000256" key="1">
    <source>
        <dbReference type="SAM" id="MobiDB-lite"/>
    </source>
</evidence>
<organism evidence="2 3">
    <name type="scientific">Staurois parvus</name>
    <dbReference type="NCBI Taxonomy" id="386267"/>
    <lineage>
        <taxon>Eukaryota</taxon>
        <taxon>Metazoa</taxon>
        <taxon>Chordata</taxon>
        <taxon>Craniata</taxon>
        <taxon>Vertebrata</taxon>
        <taxon>Euteleostomi</taxon>
        <taxon>Amphibia</taxon>
        <taxon>Batrachia</taxon>
        <taxon>Anura</taxon>
        <taxon>Neobatrachia</taxon>
        <taxon>Ranoidea</taxon>
        <taxon>Ranidae</taxon>
        <taxon>Staurois</taxon>
    </lineage>
</organism>
<protein>
    <submittedName>
        <fullName evidence="2">Uncharacterized protein</fullName>
    </submittedName>
</protein>
<feature type="region of interest" description="Disordered" evidence="1">
    <location>
        <begin position="1"/>
        <end position="42"/>
    </location>
</feature>
<gene>
    <name evidence="2" type="ORF">SPARVUS_LOCUS13959383</name>
</gene>
<sequence length="54" mass="5164">MQGPGRPDIVNAGSGGRPDIVNAGSGETGYSDAGSGKTGGSNRAAACESLIVTV</sequence>